<keyword evidence="2" id="KW-1185">Reference proteome</keyword>
<name>A0A9J6AQG6_SOLCO</name>
<comment type="caution">
    <text evidence="1">The sequence shown here is derived from an EMBL/GenBank/DDBJ whole genome shotgun (WGS) entry which is preliminary data.</text>
</comment>
<gene>
    <name evidence="1" type="ORF">H5410_011717</name>
</gene>
<reference evidence="1 2" key="1">
    <citation type="submission" date="2020-09" db="EMBL/GenBank/DDBJ databases">
        <title>De no assembly of potato wild relative species, Solanum commersonii.</title>
        <authorList>
            <person name="Cho K."/>
        </authorList>
    </citation>
    <scope>NUCLEOTIDE SEQUENCE [LARGE SCALE GENOMIC DNA]</scope>
    <source>
        <strain evidence="1">LZ3.2</strain>
        <tissue evidence="1">Leaf</tissue>
    </source>
</reference>
<dbReference type="OrthoDB" id="1922866at2759"/>
<dbReference type="PANTHER" id="PTHR38366">
    <property type="entry name" value="NAD-DEPENDENT PROTEIN DEACETYLASE HST1-LIKE PROTEIN"/>
    <property type="match status" value="1"/>
</dbReference>
<organism evidence="1 2">
    <name type="scientific">Solanum commersonii</name>
    <name type="common">Commerson's wild potato</name>
    <name type="synonym">Commerson's nightshade</name>
    <dbReference type="NCBI Taxonomy" id="4109"/>
    <lineage>
        <taxon>Eukaryota</taxon>
        <taxon>Viridiplantae</taxon>
        <taxon>Streptophyta</taxon>
        <taxon>Embryophyta</taxon>
        <taxon>Tracheophyta</taxon>
        <taxon>Spermatophyta</taxon>
        <taxon>Magnoliopsida</taxon>
        <taxon>eudicotyledons</taxon>
        <taxon>Gunneridae</taxon>
        <taxon>Pentapetalae</taxon>
        <taxon>asterids</taxon>
        <taxon>lamiids</taxon>
        <taxon>Solanales</taxon>
        <taxon>Solanaceae</taxon>
        <taxon>Solanoideae</taxon>
        <taxon>Solaneae</taxon>
        <taxon>Solanum</taxon>
    </lineage>
</organism>
<protein>
    <submittedName>
        <fullName evidence="1">Uncharacterized protein</fullName>
    </submittedName>
</protein>
<sequence>MKFFSWVHRKLNQKDGLFCGNVKTDEVIISNDEYSVLGGWKEGILTIGTFGFDPIKDQLSTVLNDEYEVSEIIAVSDPEEHNALMSANINGPEESPIMSNVITNNNPLAAAAAESNRDIKKERITLADLFSADLSDDKEKVQLPDLYDDVTNINKKSSKLPQVKNGVSFAKKIIPRVKQDSRRIQKLMTRALKRKIHPHMEGKNQKNSQAIAAAAASTMLELFPITSKSISLREILGAHYIIHKSLPKLFRCSVLDSNCLEMRGNVYPHNNVCASCSNC</sequence>
<dbReference type="PANTHER" id="PTHR38366:SF2">
    <property type="entry name" value="PROTEIN TILLER ANGLE CONTROL 1"/>
    <property type="match status" value="1"/>
</dbReference>
<evidence type="ECO:0000313" key="2">
    <source>
        <dbReference type="Proteomes" id="UP000824120"/>
    </source>
</evidence>
<proteinExistence type="predicted"/>
<dbReference type="InterPro" id="IPR044989">
    <property type="entry name" value="TAC1"/>
</dbReference>
<dbReference type="Proteomes" id="UP000824120">
    <property type="component" value="Chromosome 2"/>
</dbReference>
<accession>A0A9J6AQG6</accession>
<dbReference type="GO" id="GO:0001763">
    <property type="term" value="P:morphogenesis of a branching structure"/>
    <property type="evidence" value="ECO:0007669"/>
    <property type="project" value="InterPro"/>
</dbReference>
<dbReference type="AlphaFoldDB" id="A0A9J6AQG6"/>
<evidence type="ECO:0000313" key="1">
    <source>
        <dbReference type="EMBL" id="KAG5626499.1"/>
    </source>
</evidence>
<dbReference type="EMBL" id="JACXVP010000002">
    <property type="protein sequence ID" value="KAG5626499.1"/>
    <property type="molecule type" value="Genomic_DNA"/>
</dbReference>